<evidence type="ECO:0000313" key="2">
    <source>
        <dbReference type="Proteomes" id="UP001595952"/>
    </source>
</evidence>
<dbReference type="Proteomes" id="UP001595952">
    <property type="component" value="Unassembled WGS sequence"/>
</dbReference>
<organism evidence="1 2">
    <name type="scientific">Deinococcus hohokamensis</name>
    <dbReference type="NCBI Taxonomy" id="309883"/>
    <lineage>
        <taxon>Bacteria</taxon>
        <taxon>Thermotogati</taxon>
        <taxon>Deinococcota</taxon>
        <taxon>Deinococci</taxon>
        <taxon>Deinococcales</taxon>
        <taxon>Deinococcaceae</taxon>
        <taxon>Deinococcus</taxon>
    </lineage>
</organism>
<dbReference type="EMBL" id="JBHSEI010000002">
    <property type="protein sequence ID" value="MFC4637923.1"/>
    <property type="molecule type" value="Genomic_DNA"/>
</dbReference>
<keyword evidence="2" id="KW-1185">Reference proteome</keyword>
<accession>A0ABV9I7P7</accession>
<comment type="caution">
    <text evidence="1">The sequence shown here is derived from an EMBL/GenBank/DDBJ whole genome shotgun (WGS) entry which is preliminary data.</text>
</comment>
<protein>
    <submittedName>
        <fullName evidence="1">Uncharacterized protein</fullName>
    </submittedName>
</protein>
<gene>
    <name evidence="1" type="ORF">ACFO0D_06180</name>
</gene>
<name>A0ABV9I7P7_9DEIO</name>
<evidence type="ECO:0000313" key="1">
    <source>
        <dbReference type="EMBL" id="MFC4637923.1"/>
    </source>
</evidence>
<sequence length="135" mass="15330">MNARIEVQGWEMLALHKLLLDYKFDLGVRDELFASTLLADLAERLLNGLVALDAEVKGIDSHDLWVSFLTVSNTEHPAVPKVLDRLRDHALTWWIKATLTERQAYLRAAFSPYRLADDLLVQLAANDFSSDLPRV</sequence>
<reference evidence="2" key="1">
    <citation type="journal article" date="2019" name="Int. J. Syst. Evol. Microbiol.">
        <title>The Global Catalogue of Microorganisms (GCM) 10K type strain sequencing project: providing services to taxonomists for standard genome sequencing and annotation.</title>
        <authorList>
            <consortium name="The Broad Institute Genomics Platform"/>
            <consortium name="The Broad Institute Genome Sequencing Center for Infectious Disease"/>
            <person name="Wu L."/>
            <person name="Ma J."/>
        </authorList>
    </citation>
    <scope>NUCLEOTIDE SEQUENCE [LARGE SCALE GENOMIC DNA]</scope>
    <source>
        <strain evidence="2">CCUG 55995</strain>
    </source>
</reference>
<proteinExistence type="predicted"/>
<dbReference type="RefSeq" id="WP_380060947.1">
    <property type="nucleotide sequence ID" value="NZ_JBHSEI010000002.1"/>
</dbReference>